<dbReference type="EMBL" id="QPFP01000022">
    <property type="protein sequence ID" value="TEB30638.1"/>
    <property type="molecule type" value="Genomic_DNA"/>
</dbReference>
<feature type="region of interest" description="Disordered" evidence="7">
    <location>
        <begin position="1"/>
        <end position="38"/>
    </location>
</feature>
<feature type="domain" description="Sister chromatid cohesion C-terminal" evidence="8">
    <location>
        <begin position="1678"/>
        <end position="1859"/>
    </location>
</feature>
<feature type="compositionally biased region" description="Basic and acidic residues" evidence="7">
    <location>
        <begin position="767"/>
        <end position="789"/>
    </location>
</feature>
<feature type="compositionally biased region" description="Basic and acidic residues" evidence="7">
    <location>
        <begin position="423"/>
        <end position="445"/>
    </location>
</feature>
<name>A0A4Y7T9M4_COPMI</name>
<evidence type="ECO:0000256" key="4">
    <source>
        <dbReference type="ARBA" id="ARBA00023242"/>
    </source>
</evidence>
<feature type="compositionally biased region" description="Polar residues" evidence="7">
    <location>
        <begin position="382"/>
        <end position="392"/>
    </location>
</feature>
<evidence type="ECO:0000256" key="1">
    <source>
        <dbReference type="ARBA" id="ARBA00004123"/>
    </source>
</evidence>
<dbReference type="GO" id="GO:0010468">
    <property type="term" value="P:regulation of gene expression"/>
    <property type="evidence" value="ECO:0007669"/>
    <property type="project" value="InterPro"/>
</dbReference>
<feature type="compositionally biased region" description="Low complexity" evidence="7">
    <location>
        <begin position="82"/>
        <end position="97"/>
    </location>
</feature>
<dbReference type="STRING" id="71717.A0A4Y7T9M4"/>
<comment type="caution">
    <text evidence="9">The sequence shown here is derived from an EMBL/GenBank/DDBJ whole genome shotgun (WGS) entry which is preliminary data.</text>
</comment>
<comment type="subcellular location">
    <subcellularLocation>
        <location evidence="1 6">Nucleus</location>
    </subcellularLocation>
</comment>
<evidence type="ECO:0000313" key="9">
    <source>
        <dbReference type="EMBL" id="TEB30638.1"/>
    </source>
</evidence>
<organism evidence="9 10">
    <name type="scientific">Coprinellus micaceus</name>
    <name type="common">Glistening ink-cap mushroom</name>
    <name type="synonym">Coprinus micaceus</name>
    <dbReference type="NCBI Taxonomy" id="71717"/>
    <lineage>
        <taxon>Eukaryota</taxon>
        <taxon>Fungi</taxon>
        <taxon>Dikarya</taxon>
        <taxon>Basidiomycota</taxon>
        <taxon>Agaricomycotina</taxon>
        <taxon>Agaricomycetes</taxon>
        <taxon>Agaricomycetidae</taxon>
        <taxon>Agaricales</taxon>
        <taxon>Agaricineae</taxon>
        <taxon>Psathyrellaceae</taxon>
        <taxon>Coprinellus</taxon>
    </lineage>
</organism>
<dbReference type="GO" id="GO:1990414">
    <property type="term" value="P:replication-born double-strand break repair via sister chromatid exchange"/>
    <property type="evidence" value="ECO:0007669"/>
    <property type="project" value="TreeGrafter"/>
</dbReference>
<feature type="compositionally biased region" description="Pro residues" evidence="7">
    <location>
        <begin position="276"/>
        <end position="288"/>
    </location>
</feature>
<feature type="region of interest" description="Disordered" evidence="7">
    <location>
        <begin position="350"/>
        <end position="446"/>
    </location>
</feature>
<feature type="region of interest" description="Disordered" evidence="7">
    <location>
        <begin position="266"/>
        <end position="305"/>
    </location>
</feature>
<dbReference type="GO" id="GO:0071169">
    <property type="term" value="P:establishment of protein localization to chromatin"/>
    <property type="evidence" value="ECO:0007669"/>
    <property type="project" value="TreeGrafter"/>
</dbReference>
<dbReference type="InterPro" id="IPR011989">
    <property type="entry name" value="ARM-like"/>
</dbReference>
<dbReference type="GO" id="GO:0140588">
    <property type="term" value="P:chromatin looping"/>
    <property type="evidence" value="ECO:0007669"/>
    <property type="project" value="InterPro"/>
</dbReference>
<dbReference type="GO" id="GO:0061775">
    <property type="term" value="F:cohesin loader activity"/>
    <property type="evidence" value="ECO:0007669"/>
    <property type="project" value="InterPro"/>
</dbReference>
<dbReference type="Pfam" id="PF12765">
    <property type="entry name" value="Cohesin_HEAT"/>
    <property type="match status" value="1"/>
</dbReference>
<gene>
    <name evidence="9" type="ORF">FA13DRAFT_1814453</name>
</gene>
<feature type="region of interest" description="Disordered" evidence="7">
    <location>
        <begin position="1912"/>
        <end position="1932"/>
    </location>
</feature>
<evidence type="ECO:0000256" key="6">
    <source>
        <dbReference type="RuleBase" id="RU364107"/>
    </source>
</evidence>
<protein>
    <recommendedName>
        <fullName evidence="6">Sister chromatid cohesion protein</fullName>
    </recommendedName>
</protein>
<feature type="compositionally biased region" description="Acidic residues" evidence="7">
    <location>
        <begin position="591"/>
        <end position="600"/>
    </location>
</feature>
<dbReference type="SUPFAM" id="SSF48371">
    <property type="entry name" value="ARM repeat"/>
    <property type="match status" value="1"/>
</dbReference>
<reference evidence="9 10" key="1">
    <citation type="journal article" date="2019" name="Nat. Ecol. Evol.">
        <title>Megaphylogeny resolves global patterns of mushroom evolution.</title>
        <authorList>
            <person name="Varga T."/>
            <person name="Krizsan K."/>
            <person name="Foldi C."/>
            <person name="Dima B."/>
            <person name="Sanchez-Garcia M."/>
            <person name="Sanchez-Ramirez S."/>
            <person name="Szollosi G.J."/>
            <person name="Szarkandi J.G."/>
            <person name="Papp V."/>
            <person name="Albert L."/>
            <person name="Andreopoulos W."/>
            <person name="Angelini C."/>
            <person name="Antonin V."/>
            <person name="Barry K.W."/>
            <person name="Bougher N.L."/>
            <person name="Buchanan P."/>
            <person name="Buyck B."/>
            <person name="Bense V."/>
            <person name="Catcheside P."/>
            <person name="Chovatia M."/>
            <person name="Cooper J."/>
            <person name="Damon W."/>
            <person name="Desjardin D."/>
            <person name="Finy P."/>
            <person name="Geml J."/>
            <person name="Haridas S."/>
            <person name="Hughes K."/>
            <person name="Justo A."/>
            <person name="Karasinski D."/>
            <person name="Kautmanova I."/>
            <person name="Kiss B."/>
            <person name="Kocsube S."/>
            <person name="Kotiranta H."/>
            <person name="LaButti K.M."/>
            <person name="Lechner B.E."/>
            <person name="Liimatainen K."/>
            <person name="Lipzen A."/>
            <person name="Lukacs Z."/>
            <person name="Mihaltcheva S."/>
            <person name="Morgado L.N."/>
            <person name="Niskanen T."/>
            <person name="Noordeloos M.E."/>
            <person name="Ohm R.A."/>
            <person name="Ortiz-Santana B."/>
            <person name="Ovrebo C."/>
            <person name="Racz N."/>
            <person name="Riley R."/>
            <person name="Savchenko A."/>
            <person name="Shiryaev A."/>
            <person name="Soop K."/>
            <person name="Spirin V."/>
            <person name="Szebenyi C."/>
            <person name="Tomsovsky M."/>
            <person name="Tulloss R.E."/>
            <person name="Uehling J."/>
            <person name="Grigoriev I.V."/>
            <person name="Vagvolgyi C."/>
            <person name="Papp T."/>
            <person name="Martin F.M."/>
            <person name="Miettinen O."/>
            <person name="Hibbett D.S."/>
            <person name="Nagy L.G."/>
        </authorList>
    </citation>
    <scope>NUCLEOTIDE SEQUENCE [LARGE SCALE GENOMIC DNA]</scope>
    <source>
        <strain evidence="9 10">FP101781</strain>
    </source>
</reference>
<keyword evidence="3 6" id="KW-0677">Repeat</keyword>
<dbReference type="InterPro" id="IPR016024">
    <property type="entry name" value="ARM-type_fold"/>
</dbReference>
<dbReference type="Gene3D" id="1.25.10.10">
    <property type="entry name" value="Leucine-rich Repeat Variant"/>
    <property type="match status" value="1"/>
</dbReference>
<dbReference type="Proteomes" id="UP000298030">
    <property type="component" value="Unassembled WGS sequence"/>
</dbReference>
<keyword evidence="5 6" id="KW-0131">Cell cycle</keyword>
<evidence type="ECO:0000256" key="2">
    <source>
        <dbReference type="ARBA" id="ARBA00009252"/>
    </source>
</evidence>
<feature type="compositionally biased region" description="Basic residues" evidence="7">
    <location>
        <begin position="578"/>
        <end position="587"/>
    </location>
</feature>
<keyword evidence="4 6" id="KW-0539">Nucleus</keyword>
<dbReference type="PANTHER" id="PTHR21704">
    <property type="entry name" value="NIPPED-B-LIKE PROTEIN DELANGIN SCC2-RELATED"/>
    <property type="match status" value="1"/>
</dbReference>
<dbReference type="CDD" id="cd23958">
    <property type="entry name" value="SCC2"/>
    <property type="match status" value="1"/>
</dbReference>
<dbReference type="GO" id="GO:0034087">
    <property type="term" value="P:establishment of mitotic sister chromatid cohesion"/>
    <property type="evidence" value="ECO:0007669"/>
    <property type="project" value="TreeGrafter"/>
</dbReference>
<dbReference type="InterPro" id="IPR024986">
    <property type="entry name" value="Nipped-B_C"/>
</dbReference>
<dbReference type="InterPro" id="IPR033031">
    <property type="entry name" value="Scc2/Nipped-B"/>
</dbReference>
<accession>A0A4Y7T9M4</accession>
<feature type="compositionally biased region" description="Polar residues" evidence="7">
    <location>
        <begin position="359"/>
        <end position="375"/>
    </location>
</feature>
<dbReference type="PANTHER" id="PTHR21704:SF18">
    <property type="entry name" value="NIPPED-B-LIKE PROTEIN"/>
    <property type="match status" value="1"/>
</dbReference>
<evidence type="ECO:0000259" key="8">
    <source>
        <dbReference type="Pfam" id="PF12830"/>
    </source>
</evidence>
<dbReference type="OrthoDB" id="418242at2759"/>
<proteinExistence type="inferred from homology"/>
<dbReference type="Pfam" id="PF12830">
    <property type="entry name" value="Nipped-B_C"/>
    <property type="match status" value="1"/>
</dbReference>
<comment type="similarity">
    <text evidence="2 6">Belongs to the SCC2/Nipped-B family.</text>
</comment>
<dbReference type="GO" id="GO:0090694">
    <property type="term" value="C:Scc2-Scc4 cohesin loading complex"/>
    <property type="evidence" value="ECO:0007669"/>
    <property type="project" value="TreeGrafter"/>
</dbReference>
<feature type="compositionally biased region" description="Low complexity" evidence="7">
    <location>
        <begin position="1916"/>
        <end position="1927"/>
    </location>
</feature>
<feature type="region of interest" description="Disordered" evidence="7">
    <location>
        <begin position="82"/>
        <end position="107"/>
    </location>
</feature>
<evidence type="ECO:0000313" key="10">
    <source>
        <dbReference type="Proteomes" id="UP000298030"/>
    </source>
</evidence>
<dbReference type="GO" id="GO:0003682">
    <property type="term" value="F:chromatin binding"/>
    <property type="evidence" value="ECO:0007669"/>
    <property type="project" value="TreeGrafter"/>
</dbReference>
<dbReference type="InterPro" id="IPR026003">
    <property type="entry name" value="Cohesin_HEAT"/>
</dbReference>
<keyword evidence="10" id="KW-1185">Reference proteome</keyword>
<feature type="region of interest" description="Disordered" evidence="7">
    <location>
        <begin position="556"/>
        <end position="615"/>
    </location>
</feature>
<sequence length="2033" mass="223737">MDPNQNWYNPPQHQYHHGGQHSRGQSPNINSRGFANAASQSVQNAQQLLASYPMASVGPTVHVARHLTGMNVTAAPPSYVQPSYYSSQPHPSYGPSSNQRPPPYTEYNQQLSHLSSQVPQNHGGYWEDARDASVSVLNEQANRSYNFLPPRPQHQPQWPHSNYQTPPFAQSVFQRTVPASAYPTPPPPPVPPMMSNTPSSLSFALGPIQQPTARYPNHRNAAPALPPAAPMQHPLPPPPHKPYTASQSNAFFEDFLARNTVEINHPAPVVNHPRPAAMPPPPRTPPPKVARSNPQVVDSPDPLALKSSPVKKVTVAVTPQKRKPVVEIQQSPAKRIQAYKPLQSILKTPNSALAFPRTPATSVPLTPSTTRTNATDRLPVSPTKTAGSQTPSRIGHRVPDTDTPDLGGYGSEDPLASPVRRRALTDSVHKGSARRTGDRDERGPQEKFVSAVEEIFEMEDTLGTDISPEDLPEDYFSHLSSDVARPMLSTLLIRKLSKYIGQAAKPGKRARQASAGGTGTFATPSRRGSRMADIDSRILSRLLKVLERSVKAAEDLDPFPASPSSASLNGAVSAKSSPVKKSRKKKAKETEDQEMDDAEDELNRNTKEPSPSVGDFELEKLTRNLEIAIDSILAADCCISLLASDRLPKQLYSEELITGCLNTVKSRLTKILYPFVEACSPDALTNKLLGVNPLLAHIIKGAPASSNVETSPAHHRQKVLELFQALSGVLPKINALVNAESVAMSDSIIIQTVYIAIGPFFVVEPGAEHDSSSRSGGSKKEKEREKDSILNKTLGKSAMRGLRLDALSLIRSIFANHDDQRSWIIEEILTSLIKLSDTKQKAGQFRLRDGRSIRTVSALLLQLVQTSAHDVRLGARAIEKKRQAAFALKRQESFSESQGKQQSDEPFLDDNDIEEIRLYGTGLESATKAAWTIIVFLNSRSGKGKATKNSNEAEYRAIFDNLVEDLLAVLYWPEWPAAALLLSMASRFMVNSLSDDKSAQADSNAAKTMALDHLGVIAARIRSSTLKVQKDVKEGESKYIGLKPLDEIVTSQDAKEFTKVMEAHRDVAAHLCKRSFEDQAYESARELTAASLCQELAACIKQVNINLDHPDDEDEDDDLNLRARKKNGNKLLVFGEKLKASLREVWKDPTTDVFDIGSQEEASRIDRLAEEIGTIQAMKNSFQSILNVIISSLNAPVIFMRAKALRALGQIIMSDTTILSVPSVRRGIEGHLLDSSPAVRDAAVELIGKYMIDSPEVAGDYYQKISERMADTGLSVRKRVIKLLKSFYSVTTDNAIKIDICRGLVMRLHDEDDTVKDLAVKTLEELWFPPVPLQSAMKKSANQANQDKSGLLTKVSVIMGTAAYFNDRNHPLEEVLHKIMNGKEGNEAAGLHARYTEISETLIDGLVDASDLPGFTIINCIRTIYFLSSAYPPVLSGSNASTLLPYLKNASTPEEVQTTDYLLKTFRVSVPHMPKTAAKFGQELQTALQPMIIKPANGVLVLQEAVAAMCAVVDHLTHDYGLLINLLKSCNGRLTGILRMAAPPPDTRPLLMLIFIVALLGEHCNFDRLRREHENLAADINAISNGSIMEHCLGFLFRAQPTLMTQEPSAEIMDAIFNTDDEEGHCRLLKIMQNFLISESEKHTAKEKESSKNKNKASDVNMDELVGNTDGFADSGVSSAIVQRYFPKILDAALHKNSVIQAAAIDVLTFTIKQGLAHPLQSFPVIIALETSNSAQVSGRAAALHSIVNSKHASLVNTRYSISARKSFDYQKKISVAAVKGYRSTTPPIALLQRWYSFVREKRQVRQEFLKALVRVFQECENFEASQDDVDFTRYMAENFATFEYKTQEEVFVVIKFLTTALSTTGVQLLEILSPSHLLSHLHHAPPPPPSATPSLASIPDVVEAVPMDVDPVTESSVSPSQPQSQSYGGREPIPLMRSSVIVAMIMLLKAHLKTLYSLSEEKCNKFVIGKKSAIGDKATVKRHENPISWDRLPYATDPIHTTYDAEAQKATFLEIWNEDGVNAEPEDEEMLL</sequence>
<feature type="region of interest" description="Disordered" evidence="7">
    <location>
        <begin position="767"/>
        <end position="790"/>
    </location>
</feature>
<evidence type="ECO:0000256" key="3">
    <source>
        <dbReference type="ARBA" id="ARBA00022737"/>
    </source>
</evidence>
<evidence type="ECO:0000256" key="5">
    <source>
        <dbReference type="ARBA" id="ARBA00023306"/>
    </source>
</evidence>
<feature type="region of interest" description="Disordered" evidence="7">
    <location>
        <begin position="503"/>
        <end position="530"/>
    </location>
</feature>
<evidence type="ECO:0000256" key="7">
    <source>
        <dbReference type="SAM" id="MobiDB-lite"/>
    </source>
</evidence>